<gene>
    <name evidence="2" type="ORF">R3P38DRAFT_3258501</name>
</gene>
<dbReference type="InterPro" id="IPR001810">
    <property type="entry name" value="F-box_dom"/>
</dbReference>
<protein>
    <submittedName>
        <fullName evidence="2">F-box domain protein</fullName>
    </submittedName>
</protein>
<reference evidence="2 3" key="1">
    <citation type="journal article" date="2024" name="J Genomics">
        <title>Draft genome sequencing and assembly of Favolaschia claudopus CIRM-BRFM 2984 isolated from oak limbs.</title>
        <authorList>
            <person name="Navarro D."/>
            <person name="Drula E."/>
            <person name="Chaduli D."/>
            <person name="Cazenave R."/>
            <person name="Ahrendt S."/>
            <person name="Wang J."/>
            <person name="Lipzen A."/>
            <person name="Daum C."/>
            <person name="Barry K."/>
            <person name="Grigoriev I.V."/>
            <person name="Favel A."/>
            <person name="Rosso M.N."/>
            <person name="Martin F."/>
        </authorList>
    </citation>
    <scope>NUCLEOTIDE SEQUENCE [LARGE SCALE GENOMIC DNA]</scope>
    <source>
        <strain evidence="2 3">CIRM-BRFM 2984</strain>
    </source>
</reference>
<accession>A0AAW0CZL4</accession>
<feature type="domain" description="F-box" evidence="1">
    <location>
        <begin position="12"/>
        <end position="53"/>
    </location>
</feature>
<organism evidence="2 3">
    <name type="scientific">Favolaschia claudopus</name>
    <dbReference type="NCBI Taxonomy" id="2862362"/>
    <lineage>
        <taxon>Eukaryota</taxon>
        <taxon>Fungi</taxon>
        <taxon>Dikarya</taxon>
        <taxon>Basidiomycota</taxon>
        <taxon>Agaricomycotina</taxon>
        <taxon>Agaricomycetes</taxon>
        <taxon>Agaricomycetidae</taxon>
        <taxon>Agaricales</taxon>
        <taxon>Marasmiineae</taxon>
        <taxon>Mycenaceae</taxon>
        <taxon>Favolaschia</taxon>
    </lineage>
</organism>
<dbReference type="Proteomes" id="UP001362999">
    <property type="component" value="Unassembled WGS sequence"/>
</dbReference>
<dbReference type="SUPFAM" id="SSF81383">
    <property type="entry name" value="F-box domain"/>
    <property type="match status" value="1"/>
</dbReference>
<evidence type="ECO:0000259" key="1">
    <source>
        <dbReference type="Pfam" id="PF12937"/>
    </source>
</evidence>
<name>A0AAW0CZL4_9AGAR</name>
<proteinExistence type="predicted"/>
<comment type="caution">
    <text evidence="2">The sequence shown here is derived from an EMBL/GenBank/DDBJ whole genome shotgun (WGS) entry which is preliminary data.</text>
</comment>
<dbReference type="CDD" id="cd09917">
    <property type="entry name" value="F-box_SF"/>
    <property type="match status" value="1"/>
</dbReference>
<dbReference type="EMBL" id="JAWWNJ010000011">
    <property type="protein sequence ID" value="KAK7044350.1"/>
    <property type="molecule type" value="Genomic_DNA"/>
</dbReference>
<dbReference type="Pfam" id="PF12937">
    <property type="entry name" value="F-box-like"/>
    <property type="match status" value="1"/>
</dbReference>
<evidence type="ECO:0000313" key="2">
    <source>
        <dbReference type="EMBL" id="KAK7044350.1"/>
    </source>
</evidence>
<sequence>MSTPQDTVISSPELLELILSHLPMRDLLCVAPLVSKTWQATTNSPCLQRILFFQNDPSADPNSLIQNPLLAEMFSPFFTRWEDSYARWPGRTGSIWKMPWAKNLDAFKRAGASWRRMLVTQPPVQNMFLKYVKIYQRGSRTRQATLSDLSLRMGFLYDLILPLTQDGVWFWIDWHGAGVEHGHTCDSTIHLRKSKGCIVNTRPVKRDTRFDSEEKQIVEITFRDAEAAKLSMDDDL</sequence>
<dbReference type="InterPro" id="IPR036047">
    <property type="entry name" value="F-box-like_dom_sf"/>
</dbReference>
<keyword evidence="3" id="KW-1185">Reference proteome</keyword>
<dbReference type="Gene3D" id="1.20.1280.50">
    <property type="match status" value="1"/>
</dbReference>
<evidence type="ECO:0000313" key="3">
    <source>
        <dbReference type="Proteomes" id="UP001362999"/>
    </source>
</evidence>
<dbReference type="AlphaFoldDB" id="A0AAW0CZL4"/>